<dbReference type="SUPFAM" id="SSF53335">
    <property type="entry name" value="S-adenosyl-L-methionine-dependent methyltransferases"/>
    <property type="match status" value="1"/>
</dbReference>
<dbReference type="PANTHER" id="PTHR10259:SF11">
    <property type="entry name" value="THIOPURINE S-METHYLTRANSFERASE"/>
    <property type="match status" value="1"/>
</dbReference>
<evidence type="ECO:0000256" key="6">
    <source>
        <dbReference type="ARBA" id="ARBA00022603"/>
    </source>
</evidence>
<dbReference type="Gene3D" id="3.40.50.150">
    <property type="entry name" value="Vaccinia Virus protein VP39"/>
    <property type="match status" value="1"/>
</dbReference>
<dbReference type="NCBIfam" id="NF009732">
    <property type="entry name" value="PRK13255.1"/>
    <property type="match status" value="1"/>
</dbReference>
<evidence type="ECO:0000256" key="9">
    <source>
        <dbReference type="HAMAP-Rule" id="MF_00812"/>
    </source>
</evidence>
<dbReference type="InterPro" id="IPR029063">
    <property type="entry name" value="SAM-dependent_MTases_sf"/>
</dbReference>
<comment type="similarity">
    <text evidence="3 9">Belongs to the class I-like SAM-binding methyltransferase superfamily. TPMT family.</text>
</comment>
<name>A0A1I6IFR2_9RHOB</name>
<evidence type="ECO:0000256" key="3">
    <source>
        <dbReference type="ARBA" id="ARBA00008145"/>
    </source>
</evidence>
<keyword evidence="8 9" id="KW-0949">S-adenosyl-L-methionine</keyword>
<dbReference type="RefSeq" id="WP_090220690.1">
    <property type="nucleotide sequence ID" value="NZ_FOYO01000003.1"/>
</dbReference>
<evidence type="ECO:0000256" key="7">
    <source>
        <dbReference type="ARBA" id="ARBA00022679"/>
    </source>
</evidence>
<feature type="binding site" evidence="9">
    <location>
        <position position="123"/>
    </location>
    <ligand>
        <name>S-adenosyl-L-methionine</name>
        <dbReference type="ChEBI" id="CHEBI:59789"/>
    </ligand>
</feature>
<keyword evidence="7 9" id="KW-0808">Transferase</keyword>
<keyword evidence="5 9" id="KW-0963">Cytoplasm</keyword>
<protein>
    <recommendedName>
        <fullName evidence="4 9">Thiopurine S-methyltransferase</fullName>
        <ecNumber evidence="4 9">2.1.1.67</ecNumber>
    </recommendedName>
    <alternativeName>
        <fullName evidence="9">Thiopurine methyltransferase</fullName>
    </alternativeName>
</protein>
<feature type="binding site" evidence="9">
    <location>
        <position position="10"/>
    </location>
    <ligand>
        <name>S-adenosyl-L-methionine</name>
        <dbReference type="ChEBI" id="CHEBI:59789"/>
    </ligand>
</feature>
<evidence type="ECO:0000256" key="2">
    <source>
        <dbReference type="ARBA" id="ARBA00004496"/>
    </source>
</evidence>
<feature type="binding site" evidence="9">
    <location>
        <position position="45"/>
    </location>
    <ligand>
        <name>S-adenosyl-L-methionine</name>
        <dbReference type="ChEBI" id="CHEBI:59789"/>
    </ligand>
</feature>
<organism evidence="10 11">
    <name type="scientific">Litoreibacter janthinus</name>
    <dbReference type="NCBI Taxonomy" id="670154"/>
    <lineage>
        <taxon>Bacteria</taxon>
        <taxon>Pseudomonadati</taxon>
        <taxon>Pseudomonadota</taxon>
        <taxon>Alphaproteobacteria</taxon>
        <taxon>Rhodobacterales</taxon>
        <taxon>Roseobacteraceae</taxon>
        <taxon>Litoreibacter</taxon>
    </lineage>
</organism>
<dbReference type="FunFam" id="3.40.50.150:FF:000101">
    <property type="entry name" value="Thiopurine S-methyltransferase"/>
    <property type="match status" value="1"/>
</dbReference>
<evidence type="ECO:0000256" key="8">
    <source>
        <dbReference type="ARBA" id="ARBA00022691"/>
    </source>
</evidence>
<evidence type="ECO:0000313" key="11">
    <source>
        <dbReference type="Proteomes" id="UP000199658"/>
    </source>
</evidence>
<feature type="binding site" evidence="9">
    <location>
        <position position="66"/>
    </location>
    <ligand>
        <name>S-adenosyl-L-methionine</name>
        <dbReference type="ChEBI" id="CHEBI:59789"/>
    </ligand>
</feature>
<keyword evidence="6 9" id="KW-0489">Methyltransferase</keyword>
<dbReference type="GO" id="GO:0010038">
    <property type="term" value="P:response to metal ion"/>
    <property type="evidence" value="ECO:0007669"/>
    <property type="project" value="InterPro"/>
</dbReference>
<evidence type="ECO:0000256" key="4">
    <source>
        <dbReference type="ARBA" id="ARBA00011905"/>
    </source>
</evidence>
<keyword evidence="11" id="KW-1185">Reference proteome</keyword>
<dbReference type="InterPro" id="IPR022474">
    <property type="entry name" value="Thiopur_S-MeTfrase_Se/Te_detox"/>
</dbReference>
<dbReference type="OrthoDB" id="9778208at2"/>
<comment type="subcellular location">
    <subcellularLocation>
        <location evidence="2 9">Cytoplasm</location>
    </subcellularLocation>
</comment>
<dbReference type="HAMAP" id="MF_00812">
    <property type="entry name" value="Thiopur_methtran"/>
    <property type="match status" value="1"/>
</dbReference>
<dbReference type="Proteomes" id="UP000199658">
    <property type="component" value="Unassembled WGS sequence"/>
</dbReference>
<dbReference type="NCBIfam" id="TIGR03840">
    <property type="entry name" value="TMPT_Se_Te"/>
    <property type="match status" value="1"/>
</dbReference>
<dbReference type="AlphaFoldDB" id="A0A1I6IFR2"/>
<dbReference type="EC" id="2.1.1.67" evidence="4 9"/>
<accession>A0A1I6IFR2</accession>
<evidence type="ECO:0000256" key="5">
    <source>
        <dbReference type="ARBA" id="ARBA00022490"/>
    </source>
</evidence>
<proteinExistence type="inferred from homology"/>
<comment type="catalytic activity">
    <reaction evidence="1 9">
        <text>S-adenosyl-L-methionine + a thiopurine = S-adenosyl-L-homocysteine + a thiopurine S-methylether.</text>
        <dbReference type="EC" id="2.1.1.67"/>
    </reaction>
</comment>
<dbReference type="EMBL" id="FOYO01000003">
    <property type="protein sequence ID" value="SFR65160.1"/>
    <property type="molecule type" value="Genomic_DNA"/>
</dbReference>
<evidence type="ECO:0000313" key="10">
    <source>
        <dbReference type="EMBL" id="SFR65160.1"/>
    </source>
</evidence>
<dbReference type="PROSITE" id="PS51585">
    <property type="entry name" value="SAM_MT_TPMT"/>
    <property type="match status" value="1"/>
</dbReference>
<dbReference type="InterPro" id="IPR008854">
    <property type="entry name" value="TPMT"/>
</dbReference>
<sequence length="210" mass="23102">MEPDFWHKRWESGQIGFHQSKPNAFLVDHIQTLNLPKGARIFLPLCGKTHDIAWLLAEGYQVVGAELSAIAIDQLFDALGVTPDTTKLGPLTRQSADSIDIFVGDIFELDQSTLGPVDAIYDRAALVALPADMRIGYANHLAAITNAATQLLVTFEYDQSFISGPPFAIWEDELRRLYDAHFALECLARGEVSGGMKGHPATEAIWHLTA</sequence>
<gene>
    <name evidence="9" type="primary">tpm</name>
    <name evidence="10" type="ORF">SAMN04488002_3755</name>
</gene>
<dbReference type="PANTHER" id="PTHR10259">
    <property type="entry name" value="THIOPURINE S-METHYLTRANSFERASE"/>
    <property type="match status" value="1"/>
</dbReference>
<reference evidence="11" key="1">
    <citation type="submission" date="2016-10" db="EMBL/GenBank/DDBJ databases">
        <authorList>
            <person name="Varghese N."/>
            <person name="Submissions S."/>
        </authorList>
    </citation>
    <scope>NUCLEOTIDE SEQUENCE [LARGE SCALE GENOMIC DNA]</scope>
    <source>
        <strain evidence="11">DSM 26921</strain>
    </source>
</reference>
<dbReference type="GO" id="GO:0008119">
    <property type="term" value="F:thiopurine S-methyltransferase activity"/>
    <property type="evidence" value="ECO:0007669"/>
    <property type="project" value="UniProtKB-UniRule"/>
</dbReference>
<dbReference type="Pfam" id="PF05724">
    <property type="entry name" value="TPMT"/>
    <property type="match status" value="1"/>
</dbReference>
<dbReference type="GO" id="GO:0032259">
    <property type="term" value="P:methylation"/>
    <property type="evidence" value="ECO:0007669"/>
    <property type="project" value="UniProtKB-KW"/>
</dbReference>
<dbReference type="PIRSF" id="PIRSF023956">
    <property type="entry name" value="Thiopurine_S-methyltransferase"/>
    <property type="match status" value="1"/>
</dbReference>
<dbReference type="GO" id="GO:0005737">
    <property type="term" value="C:cytoplasm"/>
    <property type="evidence" value="ECO:0007669"/>
    <property type="project" value="UniProtKB-SubCell"/>
</dbReference>
<dbReference type="STRING" id="670154.SAMN04488002_3755"/>
<dbReference type="InterPro" id="IPR025835">
    <property type="entry name" value="Thiopurine_S-MeTrfase"/>
</dbReference>
<evidence type="ECO:0000256" key="1">
    <source>
        <dbReference type="ARBA" id="ARBA00000903"/>
    </source>
</evidence>